<dbReference type="AlphaFoldDB" id="A0AAE2YQ09"/>
<dbReference type="EMBL" id="JAAXYO010000107">
    <property type="protein sequence ID" value="MBU2788131.1"/>
    <property type="molecule type" value="Genomic_DNA"/>
</dbReference>
<evidence type="ECO:0000256" key="6">
    <source>
        <dbReference type="SAM" id="Phobius"/>
    </source>
</evidence>
<evidence type="ECO:0000256" key="1">
    <source>
        <dbReference type="ARBA" id="ARBA00004141"/>
    </source>
</evidence>
<dbReference type="SUPFAM" id="SSF143865">
    <property type="entry name" value="CorA soluble domain-like"/>
    <property type="match status" value="1"/>
</dbReference>
<dbReference type="Gene3D" id="3.30.460.20">
    <property type="entry name" value="CorA soluble domain-like"/>
    <property type="match status" value="1"/>
</dbReference>
<keyword evidence="4 6" id="KW-1133">Transmembrane helix</keyword>
<dbReference type="CDD" id="cd12827">
    <property type="entry name" value="EcCorA_ZntB-like_u2"/>
    <property type="match status" value="1"/>
</dbReference>
<dbReference type="GO" id="GO:0016020">
    <property type="term" value="C:membrane"/>
    <property type="evidence" value="ECO:0007669"/>
    <property type="project" value="UniProtKB-SubCell"/>
</dbReference>
<dbReference type="Proteomes" id="UP001197378">
    <property type="component" value="Unassembled WGS sequence"/>
</dbReference>
<dbReference type="Gene3D" id="1.20.58.340">
    <property type="entry name" value="Magnesium transport protein CorA, transmembrane region"/>
    <property type="match status" value="2"/>
</dbReference>
<dbReference type="InterPro" id="IPR045861">
    <property type="entry name" value="CorA_cytoplasmic_dom"/>
</dbReference>
<protein>
    <submittedName>
        <fullName evidence="7">Magnesium transporter CorA family protein</fullName>
    </submittedName>
</protein>
<evidence type="ECO:0000256" key="5">
    <source>
        <dbReference type="ARBA" id="ARBA00023136"/>
    </source>
</evidence>
<keyword evidence="8" id="KW-1185">Reference proteome</keyword>
<proteinExistence type="inferred from homology"/>
<comment type="caution">
    <text evidence="7">The sequence shown here is derived from an EMBL/GenBank/DDBJ whole genome shotgun (WGS) entry which is preliminary data.</text>
</comment>
<evidence type="ECO:0000256" key="2">
    <source>
        <dbReference type="ARBA" id="ARBA00009765"/>
    </source>
</evidence>
<sequence>MKTLRAARVIAIRGEGRRTYHWTSVVAPDSQQIAQLTQRFQIYEEYFQDVQDLDERPRLEKEANNTLVILKVPVARSDPDSGRPSFAVIPLGIVFGREEILTVSSEELPLLRAIELQLPQETDELDPRWLTVEVIQRMARAFLDALQVINGEIVHTEARLHHSQSNDEFFSMLSLSKILIRFTSALRGNISVLQQLLRLPIIAQDEEDAEDLADALIDLQQARDMTEVYTSTITNMMDAYGGVLQTNISNTLKVITGWTVIIAIPATVATIYGMNVPLPIQNWPYAWPVLMGGGFLVSLFAVLWFRRRHWI</sequence>
<feature type="transmembrane region" description="Helical" evidence="6">
    <location>
        <begin position="285"/>
        <end position="305"/>
    </location>
</feature>
<dbReference type="PANTHER" id="PTHR47891">
    <property type="entry name" value="TRANSPORTER-RELATED"/>
    <property type="match status" value="1"/>
</dbReference>
<evidence type="ECO:0000256" key="4">
    <source>
        <dbReference type="ARBA" id="ARBA00022989"/>
    </source>
</evidence>
<evidence type="ECO:0000256" key="3">
    <source>
        <dbReference type="ARBA" id="ARBA00022692"/>
    </source>
</evidence>
<evidence type="ECO:0000313" key="8">
    <source>
        <dbReference type="Proteomes" id="UP001197378"/>
    </source>
</evidence>
<gene>
    <name evidence="7" type="ORF">HFQ13_07925</name>
</gene>
<dbReference type="Pfam" id="PF01544">
    <property type="entry name" value="CorA"/>
    <property type="match status" value="1"/>
</dbReference>
<accession>A0AAE2YQ09</accession>
<dbReference type="InterPro" id="IPR002523">
    <property type="entry name" value="MgTranspt_CorA/ZnTranspt_ZntB"/>
</dbReference>
<dbReference type="PANTHER" id="PTHR47891:SF2">
    <property type="entry name" value="MAGNESIUM AND COBALT TRANSPORTER"/>
    <property type="match status" value="1"/>
</dbReference>
<dbReference type="InterPro" id="IPR047199">
    <property type="entry name" value="CorA-like"/>
</dbReference>
<comment type="subcellular location">
    <subcellularLocation>
        <location evidence="1">Membrane</location>
        <topology evidence="1">Multi-pass membrane protein</topology>
    </subcellularLocation>
</comment>
<dbReference type="RefSeq" id="WP_215870735.1">
    <property type="nucleotide sequence ID" value="NZ_JAAXYO010000107.1"/>
</dbReference>
<name>A0AAE2YQ09_9PROT</name>
<keyword evidence="3 6" id="KW-0812">Transmembrane</keyword>
<reference evidence="7" key="1">
    <citation type="journal article" date="2021" name="ISME J.">
        <title>Genomic evolution of the class Acidithiobacillia: deep-branching Proteobacteria living in extreme acidic conditions.</title>
        <authorList>
            <person name="Moya-Beltran A."/>
            <person name="Beard S."/>
            <person name="Rojas-Villalobos C."/>
            <person name="Issotta F."/>
            <person name="Gallardo Y."/>
            <person name="Ulloa R."/>
            <person name="Giaveno A."/>
            <person name="Degli Esposti M."/>
            <person name="Johnson D.B."/>
            <person name="Quatrini R."/>
        </authorList>
    </citation>
    <scope>NUCLEOTIDE SEQUENCE</scope>
    <source>
        <strain evidence="7">VAN18-1</strain>
    </source>
</reference>
<evidence type="ECO:0000313" key="7">
    <source>
        <dbReference type="EMBL" id="MBU2788131.1"/>
    </source>
</evidence>
<keyword evidence="5 6" id="KW-0472">Membrane</keyword>
<feature type="transmembrane region" description="Helical" evidence="6">
    <location>
        <begin position="254"/>
        <end position="273"/>
    </location>
</feature>
<comment type="similarity">
    <text evidence="2">Belongs to the CorA metal ion transporter (MIT) (TC 1.A.35) family.</text>
</comment>
<organism evidence="7 8">
    <name type="scientific">Igneacidithiobacillus copahuensis</name>
    <dbReference type="NCBI Taxonomy" id="2724909"/>
    <lineage>
        <taxon>Bacteria</taxon>
        <taxon>Pseudomonadati</taxon>
        <taxon>Pseudomonadota</taxon>
        <taxon>Acidithiobacillia</taxon>
        <taxon>Acidithiobacillales</taxon>
        <taxon>Acidithiobacillaceae</taxon>
        <taxon>Igneacidithiobacillus</taxon>
    </lineage>
</organism>
<dbReference type="SUPFAM" id="SSF144083">
    <property type="entry name" value="Magnesium transport protein CorA, transmembrane region"/>
    <property type="match status" value="1"/>
</dbReference>
<dbReference type="InterPro" id="IPR045863">
    <property type="entry name" value="CorA_TM1_TM2"/>
</dbReference>
<dbReference type="GO" id="GO:0046873">
    <property type="term" value="F:metal ion transmembrane transporter activity"/>
    <property type="evidence" value="ECO:0007669"/>
    <property type="project" value="InterPro"/>
</dbReference>